<dbReference type="AlphaFoldDB" id="A0A157ZM65"/>
<comment type="caution">
    <text evidence="1">The sequence shown here is derived from an EMBL/GenBank/DDBJ whole genome shotgun (WGS) entry which is preliminary data.</text>
</comment>
<name>A0A157ZM65_9BURK</name>
<proteinExistence type="predicted"/>
<dbReference type="Proteomes" id="UP000054870">
    <property type="component" value="Unassembled WGS sequence"/>
</dbReference>
<dbReference type="EMBL" id="FCOF02000003">
    <property type="protein sequence ID" value="SAK46605.1"/>
    <property type="molecule type" value="Genomic_DNA"/>
</dbReference>
<evidence type="ECO:0000313" key="1">
    <source>
        <dbReference type="EMBL" id="SAK46605.1"/>
    </source>
</evidence>
<evidence type="ECO:0000313" key="2">
    <source>
        <dbReference type="Proteomes" id="UP000054870"/>
    </source>
</evidence>
<keyword evidence="2" id="KW-1185">Reference proteome</keyword>
<sequence length="41" mass="4341">MTNRLVITMRMSGEQDDARCVAAWTIARASSALLGLAGVFG</sequence>
<gene>
    <name evidence="1" type="ORF">AWB75_00951</name>
</gene>
<dbReference type="RefSeq" id="WP_268807812.1">
    <property type="nucleotide sequence ID" value="NZ_FCOF02000003.1"/>
</dbReference>
<organism evidence="1 2">
    <name type="scientific">Caballeronia catudaia</name>
    <dbReference type="NCBI Taxonomy" id="1777136"/>
    <lineage>
        <taxon>Bacteria</taxon>
        <taxon>Pseudomonadati</taxon>
        <taxon>Pseudomonadota</taxon>
        <taxon>Betaproteobacteria</taxon>
        <taxon>Burkholderiales</taxon>
        <taxon>Burkholderiaceae</taxon>
        <taxon>Caballeronia</taxon>
    </lineage>
</organism>
<protein>
    <submittedName>
        <fullName evidence="1">Uncharacterized protein</fullName>
    </submittedName>
</protein>
<reference evidence="1" key="1">
    <citation type="submission" date="2016-01" db="EMBL/GenBank/DDBJ databases">
        <authorList>
            <person name="Peeters C."/>
        </authorList>
    </citation>
    <scope>NUCLEOTIDE SEQUENCE [LARGE SCALE GENOMIC DNA]</scope>
    <source>
        <strain evidence="1">LMG 29318</strain>
    </source>
</reference>
<accession>A0A157ZM65</accession>